<protein>
    <submittedName>
        <fullName evidence="6">WD40 repeat-like protein</fullName>
    </submittedName>
</protein>
<gene>
    <name evidence="6" type="ORF">GGX14DRAFT_662461</name>
</gene>
<dbReference type="GO" id="GO:0005730">
    <property type="term" value="C:nucleolus"/>
    <property type="evidence" value="ECO:0007669"/>
    <property type="project" value="UniProtKB-SubCell"/>
</dbReference>
<keyword evidence="2" id="KW-0853">WD repeat</keyword>
<comment type="subcellular location">
    <subcellularLocation>
        <location evidence="1">Nucleus</location>
        <location evidence="1">Nucleolus</location>
    </subcellularLocation>
</comment>
<evidence type="ECO:0000313" key="7">
    <source>
        <dbReference type="Proteomes" id="UP001219525"/>
    </source>
</evidence>
<dbReference type="GO" id="GO:0045943">
    <property type="term" value="P:positive regulation of transcription by RNA polymerase I"/>
    <property type="evidence" value="ECO:0007669"/>
    <property type="project" value="TreeGrafter"/>
</dbReference>
<comment type="caution">
    <text evidence="6">The sequence shown here is derived from an EMBL/GenBank/DDBJ whole genome shotgun (WGS) entry which is preliminary data.</text>
</comment>
<keyword evidence="3" id="KW-0677">Repeat</keyword>
<evidence type="ECO:0000256" key="2">
    <source>
        <dbReference type="ARBA" id="ARBA00022574"/>
    </source>
</evidence>
<dbReference type="EMBL" id="JARJCW010000069">
    <property type="protein sequence ID" value="KAJ7199236.1"/>
    <property type="molecule type" value="Genomic_DNA"/>
</dbReference>
<feature type="compositionally biased region" description="Basic and acidic residues" evidence="5">
    <location>
        <begin position="403"/>
        <end position="418"/>
    </location>
</feature>
<feature type="region of interest" description="Disordered" evidence="5">
    <location>
        <begin position="200"/>
        <end position="220"/>
    </location>
</feature>
<keyword evidence="4" id="KW-0539">Nucleus</keyword>
<name>A0AAD6V2W9_9AGAR</name>
<reference evidence="6" key="1">
    <citation type="submission" date="2023-03" db="EMBL/GenBank/DDBJ databases">
        <title>Massive genome expansion in bonnet fungi (Mycena s.s.) driven by repeated elements and novel gene families across ecological guilds.</title>
        <authorList>
            <consortium name="Lawrence Berkeley National Laboratory"/>
            <person name="Harder C.B."/>
            <person name="Miyauchi S."/>
            <person name="Viragh M."/>
            <person name="Kuo A."/>
            <person name="Thoen E."/>
            <person name="Andreopoulos B."/>
            <person name="Lu D."/>
            <person name="Skrede I."/>
            <person name="Drula E."/>
            <person name="Henrissat B."/>
            <person name="Morin E."/>
            <person name="Kohler A."/>
            <person name="Barry K."/>
            <person name="LaButti K."/>
            <person name="Morin E."/>
            <person name="Salamov A."/>
            <person name="Lipzen A."/>
            <person name="Mereny Z."/>
            <person name="Hegedus B."/>
            <person name="Baldrian P."/>
            <person name="Stursova M."/>
            <person name="Weitz H."/>
            <person name="Taylor A."/>
            <person name="Grigoriev I.V."/>
            <person name="Nagy L.G."/>
            <person name="Martin F."/>
            <person name="Kauserud H."/>
        </authorList>
    </citation>
    <scope>NUCLEOTIDE SEQUENCE</scope>
    <source>
        <strain evidence="6">9144</strain>
    </source>
</reference>
<evidence type="ECO:0000313" key="6">
    <source>
        <dbReference type="EMBL" id="KAJ7199236.1"/>
    </source>
</evidence>
<keyword evidence="7" id="KW-1185">Reference proteome</keyword>
<sequence length="494" mass="54918">YDRAARPSEHTTPLARFSKTRLRLPTNASPELTAFAEARCEILSDDMCLPTSMGIADDVVVVIGAGGWKQRSPTLLIERLDRVSTGYAPFGTLHPGVGLAEVANELCLDSSRKLMYVADSSRVKSYAWNYDGEDGTTLPVHTLDSHGFEDALFLRNNGAKIMRSGTKGLAIWDIDGLPTHGEDGEDRVGKKLKNIDTMRDDDEAEEIERSSGAPPTQTLSAPPITRITVAKNHPSNQAQILAMHRSVFGRDYNVVSVDLETQQIAMRFLGHSASPSCIATNSTDPNGFVTAAFDGGVRLYDVRQPTPRFAIDHGDEKLCTALYESIGGQPFIIYGTDKSEQIKVWDVRSRKPMYELATGNTAVRSLAWDARRQTLLAATECIYRDRVGNVHDYRPAKIGSHGREWLGDGDAHGEHEGEDKDEDWEDEDEDEDEDDEDDEERWWPDRAWHAETSFGVALDCADHMLFRYQFKSDADPKVLPEYGQAGASLADSYW</sequence>
<evidence type="ECO:0000256" key="3">
    <source>
        <dbReference type="ARBA" id="ARBA00022737"/>
    </source>
</evidence>
<dbReference type="AlphaFoldDB" id="A0AAD6V2W9"/>
<dbReference type="InterPro" id="IPR036322">
    <property type="entry name" value="WD40_repeat_dom_sf"/>
</dbReference>
<evidence type="ECO:0000256" key="4">
    <source>
        <dbReference type="ARBA" id="ARBA00023242"/>
    </source>
</evidence>
<feature type="compositionally biased region" description="Acidic residues" evidence="5">
    <location>
        <begin position="419"/>
        <end position="440"/>
    </location>
</feature>
<feature type="non-terminal residue" evidence="6">
    <location>
        <position position="494"/>
    </location>
</feature>
<feature type="non-terminal residue" evidence="6">
    <location>
        <position position="1"/>
    </location>
</feature>
<dbReference type="InterPro" id="IPR015943">
    <property type="entry name" value="WD40/YVTN_repeat-like_dom_sf"/>
</dbReference>
<proteinExistence type="predicted"/>
<organism evidence="6 7">
    <name type="scientific">Mycena pura</name>
    <dbReference type="NCBI Taxonomy" id="153505"/>
    <lineage>
        <taxon>Eukaryota</taxon>
        <taxon>Fungi</taxon>
        <taxon>Dikarya</taxon>
        <taxon>Basidiomycota</taxon>
        <taxon>Agaricomycotina</taxon>
        <taxon>Agaricomycetes</taxon>
        <taxon>Agaricomycetidae</taxon>
        <taxon>Agaricales</taxon>
        <taxon>Marasmiineae</taxon>
        <taxon>Mycenaceae</taxon>
        <taxon>Mycena</taxon>
    </lineage>
</organism>
<evidence type="ECO:0000256" key="5">
    <source>
        <dbReference type="SAM" id="MobiDB-lite"/>
    </source>
</evidence>
<feature type="region of interest" description="Disordered" evidence="5">
    <location>
        <begin position="403"/>
        <end position="444"/>
    </location>
</feature>
<accession>A0AAD6V2W9</accession>
<evidence type="ECO:0000256" key="1">
    <source>
        <dbReference type="ARBA" id="ARBA00004604"/>
    </source>
</evidence>
<dbReference type="Proteomes" id="UP001219525">
    <property type="component" value="Unassembled WGS sequence"/>
</dbReference>
<dbReference type="PANTHER" id="PTHR19924:SF26">
    <property type="entry name" value="U3 SMALL NUCLEOLAR RNA-ASSOCIATED PROTEIN 15 HOMOLOG"/>
    <property type="match status" value="1"/>
</dbReference>
<dbReference type="Gene3D" id="2.130.10.10">
    <property type="entry name" value="YVTN repeat-like/Quinoprotein amine dehydrogenase"/>
    <property type="match status" value="1"/>
</dbReference>
<dbReference type="SUPFAM" id="SSF50978">
    <property type="entry name" value="WD40 repeat-like"/>
    <property type="match status" value="1"/>
</dbReference>
<dbReference type="GO" id="GO:0006364">
    <property type="term" value="P:rRNA processing"/>
    <property type="evidence" value="ECO:0007669"/>
    <property type="project" value="TreeGrafter"/>
</dbReference>
<dbReference type="PANTHER" id="PTHR19924">
    <property type="entry name" value="UTP15 U3 SMALL NUCLEOLAR RNA-ASSOCIATED PROTEIN 15 FAMILY MEMBER"/>
    <property type="match status" value="1"/>
</dbReference>